<organism evidence="5 6">
    <name type="scientific">Leersia perrieri</name>
    <dbReference type="NCBI Taxonomy" id="77586"/>
    <lineage>
        <taxon>Eukaryota</taxon>
        <taxon>Viridiplantae</taxon>
        <taxon>Streptophyta</taxon>
        <taxon>Embryophyta</taxon>
        <taxon>Tracheophyta</taxon>
        <taxon>Spermatophyta</taxon>
        <taxon>Magnoliopsida</taxon>
        <taxon>Liliopsida</taxon>
        <taxon>Poales</taxon>
        <taxon>Poaceae</taxon>
        <taxon>BOP clade</taxon>
        <taxon>Oryzoideae</taxon>
        <taxon>Oryzeae</taxon>
        <taxon>Oryzinae</taxon>
        <taxon>Leersia</taxon>
    </lineage>
</organism>
<dbReference type="InterPro" id="IPR008271">
    <property type="entry name" value="Ser/Thr_kinase_AS"/>
</dbReference>
<dbReference type="eggNOG" id="KOG4197">
    <property type="taxonomic scope" value="Eukaryota"/>
</dbReference>
<reference evidence="5 6" key="1">
    <citation type="submission" date="2012-08" db="EMBL/GenBank/DDBJ databases">
        <title>Oryza genome evolution.</title>
        <authorList>
            <person name="Wing R.A."/>
        </authorList>
    </citation>
    <scope>NUCLEOTIDE SEQUENCE</scope>
</reference>
<dbReference type="FunFam" id="1.25.40.10:FF:000344">
    <property type="entry name" value="Pentatricopeptide repeat-containing protein"/>
    <property type="match status" value="1"/>
</dbReference>
<dbReference type="GO" id="GO:0004672">
    <property type="term" value="F:protein kinase activity"/>
    <property type="evidence" value="ECO:0007669"/>
    <property type="project" value="InterPro"/>
</dbReference>
<dbReference type="Proteomes" id="UP000032180">
    <property type="component" value="Chromosome 4"/>
</dbReference>
<dbReference type="GO" id="GO:0009451">
    <property type="term" value="P:RNA modification"/>
    <property type="evidence" value="ECO:0007669"/>
    <property type="project" value="InterPro"/>
</dbReference>
<proteinExistence type="predicted"/>
<dbReference type="Pfam" id="PF01535">
    <property type="entry name" value="PPR"/>
    <property type="match status" value="2"/>
</dbReference>
<feature type="repeat" description="PPR" evidence="3">
    <location>
        <begin position="648"/>
        <end position="682"/>
    </location>
</feature>
<dbReference type="AlphaFoldDB" id="A0A0D9WBF6"/>
<keyword evidence="2" id="KW-0809">Transit peptide</keyword>
<dbReference type="PANTHER" id="PTHR24015:SF2033">
    <property type="entry name" value="PENTATRICOPEPTIDE REPEAT-CONTAINING PROTEIN"/>
    <property type="match status" value="1"/>
</dbReference>
<evidence type="ECO:0000256" key="2">
    <source>
        <dbReference type="ARBA" id="ARBA00022946"/>
    </source>
</evidence>
<evidence type="ECO:0000313" key="6">
    <source>
        <dbReference type="Proteomes" id="UP000032180"/>
    </source>
</evidence>
<dbReference type="NCBIfam" id="TIGR00756">
    <property type="entry name" value="PPR"/>
    <property type="match status" value="4"/>
</dbReference>
<dbReference type="PROSITE" id="PS51375">
    <property type="entry name" value="PPR"/>
    <property type="match status" value="7"/>
</dbReference>
<sequence>MATTPETTTTTVGGYELRERLGGRPPATAVWRAVNLSTGSPVAVKQVRLAGLPGRLRDSLDCELRFLAAVSHPNIIRLIDVIQTQSSLYLVLELCEGGDLAAFIQRNGWVDERVARNFIRQIGAGLQVLHRHHVVHRDLKPENILLSSPDSNAILKISDFGLSRVLHPGEYTDTSCGTCLYMAPEVMLFQKYDGRVDLWSIGAILFELLNGYPPFSGRNNVQLLQSIKRTTSLPFSEVAISKLRPDSIDICTRLLCSNPAPFLDFQIRRRVDAGILPMERRRMIADLLRASARGSSLRAGVQLHAALVKLGFGSDTMLNNNLIDMYAKCGKLRTAGEVFDGMPERNVVSWTALMVGFLQHGESRECLRLFREMQGSDTSPNEFTLSAILKACGGGGGTRAGVQIHGVCVRTGFELHDVVANSLVVMYSRGRCTGDARKVFDGIPVRNLATWNAMISGYAHAGQGRDSLLVFREMQHQPDEFTFASLLKACGGIGAAREGAQIHAAMAVRGVSPASNTILAGALLDVYVKCRCLPVAMQVFDGLERRNAIQWTTVIVGHAQEGQVKEAMSLFRQFWCSGVRADGHVLSSVTGVFADFALIEQGKQVHCYTVKTPAGLDVSVANSLVDMYHKCGLTGEAERLFREMPERNVVSWTAMINGLGKHGHGREAIALFEEMQSEGVDADEVSYLALLSACSHAGLVDECRRYFSKIRHHRSLRPKAEHFACMVDLLGRAGKLREAKDLILSMPMSPTVGVWQTLLSACRVHKDVAVGREVGEILLAADGDNPVNYVMLSNIFAESGEWRECQRIRDAMRRRGLRKQGGCSWTEVDKEVHFFYGGGDDAHPLAADIRRVLRDVEARMWERLGYGGAAVFALHDVDEESRVESLREHSERLAVGLWLLRNGGGIDDAGTGEEGGDGEVIRVYKNLRVCGDCHEFFKGLSVVVRRVMVVRDANRFHRFQNGVCSCGDYW</sequence>
<dbReference type="PANTHER" id="PTHR24015">
    <property type="entry name" value="OS07G0578800 PROTEIN-RELATED"/>
    <property type="match status" value="1"/>
</dbReference>
<dbReference type="GO" id="GO:0008270">
    <property type="term" value="F:zinc ion binding"/>
    <property type="evidence" value="ECO:0007669"/>
    <property type="project" value="InterPro"/>
</dbReference>
<dbReference type="FunFam" id="1.25.40.10:FF:000518">
    <property type="entry name" value="Pentatricopeptide repeat-containing protein"/>
    <property type="match status" value="1"/>
</dbReference>
<dbReference type="InterPro" id="IPR002885">
    <property type="entry name" value="PPR_rpt"/>
</dbReference>
<dbReference type="InterPro" id="IPR046960">
    <property type="entry name" value="PPR_At4g14850-like_plant"/>
</dbReference>
<dbReference type="FunFam" id="1.10.510.10:FF:001812">
    <property type="entry name" value="cAMP-dependent protein kinase catalytic subunit, putative"/>
    <property type="match status" value="1"/>
</dbReference>
<feature type="domain" description="Protein kinase" evidence="4">
    <location>
        <begin position="16"/>
        <end position="275"/>
    </location>
</feature>
<dbReference type="Pfam" id="PF00069">
    <property type="entry name" value="Pkinase"/>
    <property type="match status" value="1"/>
</dbReference>
<dbReference type="PROSITE" id="PS50011">
    <property type="entry name" value="PROTEIN_KINASE_DOM"/>
    <property type="match status" value="1"/>
</dbReference>
<evidence type="ECO:0000256" key="3">
    <source>
        <dbReference type="PROSITE-ProRule" id="PRU00708"/>
    </source>
</evidence>
<dbReference type="Pfam" id="PF14432">
    <property type="entry name" value="DYW_deaminase"/>
    <property type="match status" value="1"/>
</dbReference>
<dbReference type="InterPro" id="IPR000719">
    <property type="entry name" value="Prot_kinase_dom"/>
</dbReference>
<dbReference type="InterPro" id="IPR011990">
    <property type="entry name" value="TPR-like_helical_dom_sf"/>
</dbReference>
<protein>
    <recommendedName>
        <fullName evidence="4">Protein kinase domain-containing protein</fullName>
    </recommendedName>
</protein>
<dbReference type="GO" id="GO:0005524">
    <property type="term" value="F:ATP binding"/>
    <property type="evidence" value="ECO:0007669"/>
    <property type="project" value="InterPro"/>
</dbReference>
<dbReference type="Pfam" id="PF13041">
    <property type="entry name" value="PPR_2"/>
    <property type="match status" value="3"/>
</dbReference>
<keyword evidence="6" id="KW-1185">Reference proteome</keyword>
<name>A0A0D9WBF6_9ORYZ</name>
<evidence type="ECO:0000313" key="5">
    <source>
        <dbReference type="EnsemblPlants" id="LPERR04G25790.1"/>
    </source>
</evidence>
<feature type="repeat" description="PPR" evidence="3">
    <location>
        <begin position="479"/>
        <end position="513"/>
    </location>
</feature>
<dbReference type="Gene3D" id="1.25.40.10">
    <property type="entry name" value="Tetratricopeptide repeat domain"/>
    <property type="match status" value="5"/>
</dbReference>
<dbReference type="Gene3D" id="1.10.510.10">
    <property type="entry name" value="Transferase(Phosphotransferase) domain 1"/>
    <property type="match status" value="1"/>
</dbReference>
<dbReference type="InterPro" id="IPR032867">
    <property type="entry name" value="DYW_dom"/>
</dbReference>
<feature type="repeat" description="PPR" evidence="3">
    <location>
        <begin position="346"/>
        <end position="380"/>
    </location>
</feature>
<accession>A0A0D9WBF6</accession>
<evidence type="ECO:0000259" key="4">
    <source>
        <dbReference type="PROSITE" id="PS50011"/>
    </source>
</evidence>
<dbReference type="FunFam" id="1.25.40.10:FF:000872">
    <property type="entry name" value="Putative pentatricopeptide repeat-containing protein"/>
    <property type="match status" value="1"/>
</dbReference>
<reference evidence="6" key="2">
    <citation type="submission" date="2013-12" db="EMBL/GenBank/DDBJ databases">
        <authorList>
            <person name="Yu Y."/>
            <person name="Lee S."/>
            <person name="de Baynast K."/>
            <person name="Wissotski M."/>
            <person name="Liu L."/>
            <person name="Talag J."/>
            <person name="Goicoechea J."/>
            <person name="Angelova A."/>
            <person name="Jetty R."/>
            <person name="Kudrna D."/>
            <person name="Golser W."/>
            <person name="Rivera L."/>
            <person name="Zhang J."/>
            <person name="Wing R."/>
        </authorList>
    </citation>
    <scope>NUCLEOTIDE SEQUENCE</scope>
</reference>
<dbReference type="Pfam" id="PF20431">
    <property type="entry name" value="E_motif"/>
    <property type="match status" value="1"/>
</dbReference>
<dbReference type="GO" id="GO:0003723">
    <property type="term" value="F:RNA binding"/>
    <property type="evidence" value="ECO:0007669"/>
    <property type="project" value="InterPro"/>
</dbReference>
<dbReference type="eggNOG" id="KOG0595">
    <property type="taxonomic scope" value="Eukaryota"/>
</dbReference>
<dbReference type="InterPro" id="IPR046848">
    <property type="entry name" value="E_motif"/>
</dbReference>
<dbReference type="SUPFAM" id="SSF56112">
    <property type="entry name" value="Protein kinase-like (PK-like)"/>
    <property type="match status" value="1"/>
</dbReference>
<dbReference type="EnsemblPlants" id="LPERR04G25790.1">
    <property type="protein sequence ID" value="LPERR04G25790.1"/>
    <property type="gene ID" value="LPERR04G25790"/>
</dbReference>
<dbReference type="SMART" id="SM00220">
    <property type="entry name" value="S_TKc"/>
    <property type="match status" value="1"/>
</dbReference>
<dbReference type="PROSITE" id="PS00108">
    <property type="entry name" value="PROTEIN_KINASE_ST"/>
    <property type="match status" value="1"/>
</dbReference>
<dbReference type="FunFam" id="1.25.40.10:FF:000144">
    <property type="entry name" value="Pentatricopeptide repeat-containing protein, mitochondrial"/>
    <property type="match status" value="1"/>
</dbReference>
<feature type="repeat" description="PPR" evidence="3">
    <location>
        <begin position="617"/>
        <end position="647"/>
    </location>
</feature>
<reference evidence="5" key="3">
    <citation type="submission" date="2015-04" db="UniProtKB">
        <authorList>
            <consortium name="EnsemblPlants"/>
        </authorList>
    </citation>
    <scope>IDENTIFICATION</scope>
</reference>
<keyword evidence="1" id="KW-0677">Repeat</keyword>
<feature type="repeat" description="PPR" evidence="3">
    <location>
        <begin position="547"/>
        <end position="581"/>
    </location>
</feature>
<dbReference type="InterPro" id="IPR011009">
    <property type="entry name" value="Kinase-like_dom_sf"/>
</dbReference>
<feature type="repeat" description="PPR" evidence="3">
    <location>
        <begin position="447"/>
        <end position="477"/>
    </location>
</feature>
<dbReference type="STRING" id="77586.A0A0D9WBF6"/>
<evidence type="ECO:0000256" key="1">
    <source>
        <dbReference type="ARBA" id="ARBA00022737"/>
    </source>
</evidence>
<feature type="repeat" description="PPR" evidence="3">
    <location>
        <begin position="785"/>
        <end position="819"/>
    </location>
</feature>
<dbReference type="Gramene" id="LPERR04G25790.1">
    <property type="protein sequence ID" value="LPERR04G25790.1"/>
    <property type="gene ID" value="LPERR04G25790"/>
</dbReference>